<accession>A0A1H1PJH0</accession>
<organism evidence="14 15">
    <name type="scientific">Halopseudomonas litoralis</name>
    <dbReference type="NCBI Taxonomy" id="797277"/>
    <lineage>
        <taxon>Bacteria</taxon>
        <taxon>Pseudomonadati</taxon>
        <taxon>Pseudomonadota</taxon>
        <taxon>Gammaproteobacteria</taxon>
        <taxon>Pseudomonadales</taxon>
        <taxon>Pseudomonadaceae</taxon>
        <taxon>Halopseudomonas</taxon>
    </lineage>
</organism>
<evidence type="ECO:0000313" key="15">
    <source>
        <dbReference type="Proteomes" id="UP000243426"/>
    </source>
</evidence>
<reference evidence="15" key="1">
    <citation type="submission" date="2016-10" db="EMBL/GenBank/DDBJ databases">
        <authorList>
            <person name="Varghese N."/>
            <person name="Submissions S."/>
        </authorList>
    </citation>
    <scope>NUCLEOTIDE SEQUENCE [LARGE SCALE GENOMIC DNA]</scope>
    <source>
        <strain evidence="15">2SM5</strain>
    </source>
</reference>
<evidence type="ECO:0000256" key="6">
    <source>
        <dbReference type="ARBA" id="ARBA00023136"/>
    </source>
</evidence>
<dbReference type="STRING" id="797277.SAMN05216198_1203"/>
<dbReference type="PANTHER" id="PTHR47529">
    <property type="entry name" value="PEPTIDYL-PROLYL CIS-TRANS ISOMERASE D"/>
    <property type="match status" value="1"/>
</dbReference>
<dbReference type="GO" id="GO:0003755">
    <property type="term" value="F:peptidyl-prolyl cis-trans isomerase activity"/>
    <property type="evidence" value="ECO:0007669"/>
    <property type="project" value="UniProtKB-KW"/>
</dbReference>
<dbReference type="SUPFAM" id="SSF109998">
    <property type="entry name" value="Triger factor/SurA peptide-binding domain-like"/>
    <property type="match status" value="1"/>
</dbReference>
<dbReference type="SUPFAM" id="SSF54534">
    <property type="entry name" value="FKBP-like"/>
    <property type="match status" value="1"/>
</dbReference>
<evidence type="ECO:0000256" key="4">
    <source>
        <dbReference type="ARBA" id="ARBA00022692"/>
    </source>
</evidence>
<dbReference type="EMBL" id="LT629748">
    <property type="protein sequence ID" value="SDS11237.1"/>
    <property type="molecule type" value="Genomic_DNA"/>
</dbReference>
<evidence type="ECO:0000256" key="12">
    <source>
        <dbReference type="SAM" id="Phobius"/>
    </source>
</evidence>
<keyword evidence="6 12" id="KW-0472">Membrane</keyword>
<keyword evidence="5 12" id="KW-1133">Transmembrane helix</keyword>
<dbReference type="AlphaFoldDB" id="A0A1H1PJH0"/>
<evidence type="ECO:0000256" key="11">
    <source>
        <dbReference type="PROSITE-ProRule" id="PRU00278"/>
    </source>
</evidence>
<protein>
    <recommendedName>
        <fullName evidence="9">Periplasmic chaperone PpiD</fullName>
    </recommendedName>
    <alternativeName>
        <fullName evidence="10">Periplasmic folding chaperone</fullName>
    </alternativeName>
</protein>
<dbReference type="PANTHER" id="PTHR47529:SF1">
    <property type="entry name" value="PERIPLASMIC CHAPERONE PPID"/>
    <property type="match status" value="1"/>
</dbReference>
<keyword evidence="2" id="KW-1003">Cell membrane</keyword>
<keyword evidence="11 14" id="KW-0413">Isomerase</keyword>
<keyword evidence="4 12" id="KW-0812">Transmembrane</keyword>
<dbReference type="Gene3D" id="3.10.50.40">
    <property type="match status" value="1"/>
</dbReference>
<dbReference type="InterPro" id="IPR052029">
    <property type="entry name" value="PpiD_chaperone"/>
</dbReference>
<dbReference type="PROSITE" id="PS01096">
    <property type="entry name" value="PPIC_PPIASE_1"/>
    <property type="match status" value="1"/>
</dbReference>
<dbReference type="Gene3D" id="1.10.4030.10">
    <property type="entry name" value="Porin chaperone SurA, peptide-binding domain"/>
    <property type="match status" value="1"/>
</dbReference>
<comment type="subcellular location">
    <subcellularLocation>
        <location evidence="1">Cell inner membrane</location>
        <topology evidence="1">Single-pass type II membrane protein</topology>
        <orientation evidence="1">Periplasmic side</orientation>
    </subcellularLocation>
</comment>
<keyword evidence="11" id="KW-0697">Rotamase</keyword>
<keyword evidence="7" id="KW-0143">Chaperone</keyword>
<feature type="transmembrane region" description="Helical" evidence="12">
    <location>
        <begin position="12"/>
        <end position="30"/>
    </location>
</feature>
<evidence type="ECO:0000259" key="13">
    <source>
        <dbReference type="PROSITE" id="PS50198"/>
    </source>
</evidence>
<sequence length="627" mass="70134">MLQNMRDKAQSWVAKVIVGVIVLVFALTGWESISRFTSNDDKAAEVNGTVISTAEFEQAVSLQRRQLTQQLQQLGEQFDPDMIDEQLLRDSVLQGLIQRAVLLEGARDADLRVSEQMVDQMLLNTPDFQVNGQFDANRFDIVIRNMGLSSRMAFRDLVRQELMLAQLRNAYQATAFATPAERQMLARLENQSRDFAVLELDADAAGVEVIEAEVEEYYNDNLADFLSPEQVILETLTLSRSDFFDDAQVDEAALESLYLRETENLTEQRRAAHILIEIEDGDEAAAREQAEAIKARLDAGEDFAELAREVSDDPGTVNNGGDMGYVEHGSFDPAFDDALFALQENQVSEPVRSRFGIHLIKLTDLQSPEVPSLESMRPTLEQELKTEAVERRFVEVAQELANLAYESEDLAEPARVLNTEIETLGPLERSGGEGLAANPKIIAAGFSEEVLVDRRNSQLIELDADTVAVVRVKEHLRPEQRPLEEVRAEIADLLQFRKATEQAAAQAENWVKQLGQGELDSSTLATELDQQWLIHEAASRSDRDIAQALLRNVFTMPKPDAGPRYAHFRQPDGGQWIVELRGVSTPKEALAEADSPMYDEYIAGQTGEQDFAGVQQHLQSEADIERF</sequence>
<dbReference type="Pfam" id="PF00639">
    <property type="entry name" value="Rotamase"/>
    <property type="match status" value="1"/>
</dbReference>
<evidence type="ECO:0000256" key="3">
    <source>
        <dbReference type="ARBA" id="ARBA00022519"/>
    </source>
</evidence>
<gene>
    <name evidence="14" type="ORF">SAMN05216198_1203</name>
</gene>
<comment type="similarity">
    <text evidence="8">Belongs to the PpiD chaperone family.</text>
</comment>
<evidence type="ECO:0000256" key="5">
    <source>
        <dbReference type="ARBA" id="ARBA00022989"/>
    </source>
</evidence>
<dbReference type="Pfam" id="PF13624">
    <property type="entry name" value="SurA_N_3"/>
    <property type="match status" value="1"/>
</dbReference>
<feature type="domain" description="PpiC" evidence="13">
    <location>
        <begin position="266"/>
        <end position="364"/>
    </location>
</feature>
<evidence type="ECO:0000256" key="1">
    <source>
        <dbReference type="ARBA" id="ARBA00004382"/>
    </source>
</evidence>
<evidence type="ECO:0000313" key="14">
    <source>
        <dbReference type="EMBL" id="SDS11237.1"/>
    </source>
</evidence>
<proteinExistence type="inferred from homology"/>
<evidence type="ECO:0000256" key="8">
    <source>
        <dbReference type="ARBA" id="ARBA00038408"/>
    </source>
</evidence>
<evidence type="ECO:0000256" key="9">
    <source>
        <dbReference type="ARBA" id="ARBA00040743"/>
    </source>
</evidence>
<dbReference type="GO" id="GO:0005886">
    <property type="term" value="C:plasma membrane"/>
    <property type="evidence" value="ECO:0007669"/>
    <property type="project" value="UniProtKB-SubCell"/>
</dbReference>
<dbReference type="InterPro" id="IPR023058">
    <property type="entry name" value="PPIase_PpiC_CS"/>
</dbReference>
<dbReference type="Proteomes" id="UP000243426">
    <property type="component" value="Chromosome I"/>
</dbReference>
<dbReference type="InterPro" id="IPR046357">
    <property type="entry name" value="PPIase_dom_sf"/>
</dbReference>
<evidence type="ECO:0000256" key="2">
    <source>
        <dbReference type="ARBA" id="ARBA00022475"/>
    </source>
</evidence>
<evidence type="ECO:0000256" key="7">
    <source>
        <dbReference type="ARBA" id="ARBA00023186"/>
    </source>
</evidence>
<evidence type="ECO:0000256" key="10">
    <source>
        <dbReference type="ARBA" id="ARBA00042775"/>
    </source>
</evidence>
<dbReference type="InterPro" id="IPR027304">
    <property type="entry name" value="Trigger_fact/SurA_dom_sf"/>
</dbReference>
<name>A0A1H1PJH0_9GAMM</name>
<dbReference type="InterPro" id="IPR000297">
    <property type="entry name" value="PPIase_PpiC"/>
</dbReference>
<keyword evidence="15" id="KW-1185">Reference proteome</keyword>
<dbReference type="PROSITE" id="PS50198">
    <property type="entry name" value="PPIC_PPIASE_2"/>
    <property type="match status" value="1"/>
</dbReference>
<keyword evidence="3" id="KW-0997">Cell inner membrane</keyword>